<comment type="similarity">
    <text evidence="1">Belongs to the glycosyl hydrolase 13 family.</text>
</comment>
<dbReference type="GO" id="GO:0004553">
    <property type="term" value="F:hydrolase activity, hydrolyzing O-glycosyl compounds"/>
    <property type="evidence" value="ECO:0007669"/>
    <property type="project" value="InterPro"/>
</dbReference>
<gene>
    <name evidence="3" type="ORF">ATY41_12120</name>
</gene>
<feature type="domain" description="Glycoside hydrolase family 13 N-terminal" evidence="2">
    <location>
        <begin position="10"/>
        <end position="96"/>
    </location>
</feature>
<sequence>MTSADPLRDLGVRIGPQGGELRVYSEHADAMELCLFDPQDPSWLVKTVTMTKDAGNVWAGRSQSLQAGSLYAIRVSGPASPQNVFASETLLLDPYARGLVRVGADEWRSIVVGEGFDWGGVGKPGTPLERTVVYEAHVRGLSRLNPEVPEELRGTYAGLAHESAIGYLKDLGVTAVELLLVQAFVSEQRLLRQGLTNYWGSPTLGF</sequence>
<dbReference type="EMBL" id="LNZG01000030">
    <property type="protein sequence ID" value="ODA89863.1"/>
    <property type="molecule type" value="Genomic_DNA"/>
</dbReference>
<dbReference type="GO" id="GO:0005975">
    <property type="term" value="P:carbohydrate metabolic process"/>
    <property type="evidence" value="ECO:0007669"/>
    <property type="project" value="InterPro"/>
</dbReference>
<dbReference type="Proteomes" id="UP000094426">
    <property type="component" value="Unassembled WGS sequence"/>
</dbReference>
<dbReference type="SUPFAM" id="SSF51445">
    <property type="entry name" value="(Trans)glycosidases"/>
    <property type="match status" value="1"/>
</dbReference>
<dbReference type="OrthoDB" id="3236218at2"/>
<dbReference type="InterPro" id="IPR013783">
    <property type="entry name" value="Ig-like_fold"/>
</dbReference>
<dbReference type="InterPro" id="IPR017853">
    <property type="entry name" value="GH"/>
</dbReference>
<dbReference type="AlphaFoldDB" id="A0A1E2SJC2"/>
<dbReference type="InterPro" id="IPR044505">
    <property type="entry name" value="GlgX_Isoamylase_N_E_set"/>
</dbReference>
<dbReference type="CDD" id="cd02856">
    <property type="entry name" value="E_set_GDE_Isoamylase_N"/>
    <property type="match status" value="1"/>
</dbReference>
<dbReference type="Gene3D" id="3.20.20.80">
    <property type="entry name" value="Glycosidases"/>
    <property type="match status" value="1"/>
</dbReference>
<dbReference type="InterPro" id="IPR004193">
    <property type="entry name" value="Glyco_hydro_13_N"/>
</dbReference>
<organism evidence="3 4">
    <name type="scientific">Leifsonia xyli subsp. xyli</name>
    <dbReference type="NCBI Taxonomy" id="59736"/>
    <lineage>
        <taxon>Bacteria</taxon>
        <taxon>Bacillati</taxon>
        <taxon>Actinomycetota</taxon>
        <taxon>Actinomycetes</taxon>
        <taxon>Micrococcales</taxon>
        <taxon>Microbacteriaceae</taxon>
        <taxon>Leifsonia</taxon>
    </lineage>
</organism>
<dbReference type="InterPro" id="IPR014756">
    <property type="entry name" value="Ig_E-set"/>
</dbReference>
<name>A0A1E2SJC2_LEIXY</name>
<reference evidence="3 4" key="1">
    <citation type="submission" date="2015-11" db="EMBL/GenBank/DDBJ databases">
        <authorList>
            <person name="Zhang Y."/>
            <person name="Guo Z."/>
        </authorList>
    </citation>
    <scope>NUCLEOTIDE SEQUENCE [LARGE SCALE GENOMIC DNA]</scope>
    <source>
        <strain evidence="4">gdw1</strain>
    </source>
</reference>
<evidence type="ECO:0000256" key="1">
    <source>
        <dbReference type="ARBA" id="ARBA00008061"/>
    </source>
</evidence>
<dbReference type="RefSeq" id="WP_011186247.1">
    <property type="nucleotide sequence ID" value="NZ_LNZG01000030.1"/>
</dbReference>
<dbReference type="PANTHER" id="PTHR43002">
    <property type="entry name" value="GLYCOGEN DEBRANCHING ENZYME"/>
    <property type="match status" value="1"/>
</dbReference>
<protein>
    <recommendedName>
        <fullName evidence="2">Glycoside hydrolase family 13 N-terminal domain-containing protein</fullName>
    </recommendedName>
</protein>
<dbReference type="SUPFAM" id="SSF81296">
    <property type="entry name" value="E set domains"/>
    <property type="match status" value="1"/>
</dbReference>
<accession>A0A1E2SJC2</accession>
<comment type="caution">
    <text evidence="3">The sequence shown here is derived from an EMBL/GenBank/DDBJ whole genome shotgun (WGS) entry which is preliminary data.</text>
</comment>
<proteinExistence type="inferred from homology"/>
<evidence type="ECO:0000313" key="3">
    <source>
        <dbReference type="EMBL" id="ODA89863.1"/>
    </source>
</evidence>
<evidence type="ECO:0000313" key="4">
    <source>
        <dbReference type="Proteomes" id="UP000094426"/>
    </source>
</evidence>
<dbReference type="Pfam" id="PF02922">
    <property type="entry name" value="CBM_48"/>
    <property type="match status" value="1"/>
</dbReference>
<dbReference type="Gene3D" id="2.60.40.10">
    <property type="entry name" value="Immunoglobulins"/>
    <property type="match status" value="1"/>
</dbReference>
<evidence type="ECO:0000259" key="2">
    <source>
        <dbReference type="Pfam" id="PF02922"/>
    </source>
</evidence>